<dbReference type="InterPro" id="IPR050855">
    <property type="entry name" value="NDM-1-like"/>
</dbReference>
<sequence>MFQAKFERNAADGVHRLEHASTNLYLIEDGTGITVVDAGLPSTYRHLLAALTELGRSPRDVRAIILTHAHFDHIGFARRAHRTWGVPVWVHTGDRFLAAHPGQYQHEHSRLPYPVRYPKALPHLAKIVAAGAFFVPGIADTTTFEDGAVLDVPGQPRVIFTPGHTPGSCVFHLPDRNTVISGDTLVTLNFYAGRVGPQIIAGAATADSATALASLSAVADTGAEIMLPGHGEPWRKGVASAVEQALRAGPS</sequence>
<name>A0ABS5RG73_9MYCO</name>
<dbReference type="Gene3D" id="3.60.15.10">
    <property type="entry name" value="Ribonuclease Z/Hydroxyacylglutathione hydrolase-like"/>
    <property type="match status" value="1"/>
</dbReference>
<dbReference type="CDD" id="cd07721">
    <property type="entry name" value="yflN-like_MBL-fold"/>
    <property type="match status" value="1"/>
</dbReference>
<proteinExistence type="predicted"/>
<reference evidence="2 3" key="1">
    <citation type="submission" date="2021-05" db="EMBL/GenBank/DDBJ databases">
        <title>Mycobacterium acidophilum sp. nov., an extremely acid-tolerant member of the genus Mycobacterium.</title>
        <authorList>
            <person name="Xia J."/>
        </authorList>
    </citation>
    <scope>NUCLEOTIDE SEQUENCE [LARGE SCALE GENOMIC DNA]</scope>
    <source>
        <strain evidence="2 3">M1</strain>
    </source>
</reference>
<evidence type="ECO:0000259" key="1">
    <source>
        <dbReference type="SMART" id="SM00849"/>
    </source>
</evidence>
<evidence type="ECO:0000313" key="3">
    <source>
        <dbReference type="Proteomes" id="UP001519535"/>
    </source>
</evidence>
<comment type="caution">
    <text evidence="2">The sequence shown here is derived from an EMBL/GenBank/DDBJ whole genome shotgun (WGS) entry which is preliminary data.</text>
</comment>
<feature type="domain" description="Metallo-beta-lactamase" evidence="1">
    <location>
        <begin position="21"/>
        <end position="230"/>
    </location>
</feature>
<keyword evidence="3" id="KW-1185">Reference proteome</keyword>
<gene>
    <name evidence="2" type="ORF">KIH27_06720</name>
</gene>
<dbReference type="PANTHER" id="PTHR42951">
    <property type="entry name" value="METALLO-BETA-LACTAMASE DOMAIN-CONTAINING"/>
    <property type="match status" value="1"/>
</dbReference>
<evidence type="ECO:0000313" key="2">
    <source>
        <dbReference type="EMBL" id="MBS9533283.1"/>
    </source>
</evidence>
<dbReference type="Pfam" id="PF00753">
    <property type="entry name" value="Lactamase_B"/>
    <property type="match status" value="1"/>
</dbReference>
<dbReference type="RefSeq" id="WP_214092167.1">
    <property type="nucleotide sequence ID" value="NZ_JAHCLR010000008.1"/>
</dbReference>
<organism evidence="2 3">
    <name type="scientific">Mycolicibacter acidiphilus</name>
    <dbReference type="NCBI Taxonomy" id="2835306"/>
    <lineage>
        <taxon>Bacteria</taxon>
        <taxon>Bacillati</taxon>
        <taxon>Actinomycetota</taxon>
        <taxon>Actinomycetes</taxon>
        <taxon>Mycobacteriales</taxon>
        <taxon>Mycobacteriaceae</taxon>
        <taxon>Mycolicibacter</taxon>
    </lineage>
</organism>
<accession>A0ABS5RG73</accession>
<protein>
    <submittedName>
        <fullName evidence="2">MBL fold metallo-hydrolase</fullName>
    </submittedName>
</protein>
<dbReference type="InterPro" id="IPR036866">
    <property type="entry name" value="RibonucZ/Hydroxyglut_hydro"/>
</dbReference>
<dbReference type="Proteomes" id="UP001519535">
    <property type="component" value="Unassembled WGS sequence"/>
</dbReference>
<dbReference type="SUPFAM" id="SSF56281">
    <property type="entry name" value="Metallo-hydrolase/oxidoreductase"/>
    <property type="match status" value="1"/>
</dbReference>
<dbReference type="SMART" id="SM00849">
    <property type="entry name" value="Lactamase_B"/>
    <property type="match status" value="1"/>
</dbReference>
<dbReference type="InterPro" id="IPR001279">
    <property type="entry name" value="Metallo-B-lactamas"/>
</dbReference>
<dbReference type="EMBL" id="JAHCLR010000008">
    <property type="protein sequence ID" value="MBS9533283.1"/>
    <property type="molecule type" value="Genomic_DNA"/>
</dbReference>
<dbReference type="PANTHER" id="PTHR42951:SF14">
    <property type="entry name" value="METALLO-BETA-LACTAMASE SUPERFAMILY PROTEIN"/>
    <property type="match status" value="1"/>
</dbReference>